<dbReference type="Pfam" id="PF01968">
    <property type="entry name" value="Hydantoinase_A"/>
    <property type="match status" value="1"/>
</dbReference>
<name>A0ABW3VX65_9ACTN</name>
<comment type="caution">
    <text evidence="3">The sequence shown here is derived from an EMBL/GenBank/DDBJ whole genome shotgun (WGS) entry which is preliminary data.</text>
</comment>
<gene>
    <name evidence="3" type="ORF">ACFQ3F_06055</name>
</gene>
<evidence type="ECO:0000259" key="1">
    <source>
        <dbReference type="Pfam" id="PF01968"/>
    </source>
</evidence>
<dbReference type="Proteomes" id="UP001597229">
    <property type="component" value="Unassembled WGS sequence"/>
</dbReference>
<dbReference type="RefSeq" id="WP_367921420.1">
    <property type="nucleotide sequence ID" value="NZ_BAABAC010000042.1"/>
</dbReference>
<organism evidence="3 4">
    <name type="scientific">Nocardioides ginsengisoli</name>
    <dbReference type="NCBI Taxonomy" id="363868"/>
    <lineage>
        <taxon>Bacteria</taxon>
        <taxon>Bacillati</taxon>
        <taxon>Actinomycetota</taxon>
        <taxon>Actinomycetes</taxon>
        <taxon>Propionibacteriales</taxon>
        <taxon>Nocardioidaceae</taxon>
        <taxon>Nocardioides</taxon>
    </lineage>
</organism>
<dbReference type="InterPro" id="IPR002821">
    <property type="entry name" value="Hydantoinase_A"/>
</dbReference>
<protein>
    <submittedName>
        <fullName evidence="3">Hydantoinase/oxoprolinase N-terminal domain-containing protein</fullName>
    </submittedName>
</protein>
<feature type="domain" description="Hydantoinase/oxoprolinase N-terminal" evidence="2">
    <location>
        <begin position="6"/>
        <end position="175"/>
    </location>
</feature>
<evidence type="ECO:0000313" key="4">
    <source>
        <dbReference type="Proteomes" id="UP001597229"/>
    </source>
</evidence>
<dbReference type="SUPFAM" id="SSF53067">
    <property type="entry name" value="Actin-like ATPase domain"/>
    <property type="match status" value="1"/>
</dbReference>
<dbReference type="InterPro" id="IPR043129">
    <property type="entry name" value="ATPase_NBD"/>
</dbReference>
<evidence type="ECO:0000313" key="3">
    <source>
        <dbReference type="EMBL" id="MFD1247345.1"/>
    </source>
</evidence>
<dbReference type="EMBL" id="JBHTLX010000008">
    <property type="protein sequence ID" value="MFD1247345.1"/>
    <property type="molecule type" value="Genomic_DNA"/>
</dbReference>
<dbReference type="Gene3D" id="3.30.420.40">
    <property type="match status" value="1"/>
</dbReference>
<dbReference type="InterPro" id="IPR008040">
    <property type="entry name" value="Hydant_A_N"/>
</dbReference>
<keyword evidence="4" id="KW-1185">Reference proteome</keyword>
<proteinExistence type="predicted"/>
<dbReference type="PANTHER" id="PTHR11365">
    <property type="entry name" value="5-OXOPROLINASE RELATED"/>
    <property type="match status" value="1"/>
</dbReference>
<sequence length="519" mass="53601">MSDDFRIGIDVGGTNTDAVVLDSHDRIRAWTKAPTTTDVSSGIHAAISAVLAELGDQASHVRRVMLGTTHATNAILERRGLGRVAAVRIGAPATTSVPPLTGWPADLRAAACPAATVVRGGYLVDGHPLAPFDRDAVAAFLESVAGEIDAVAVTGMFSPAFRDQELETAEIAAKVLGSHVPVTMSHELGSLGLIERENAAVLNASLYAVAGDVTRSLGQALADHGLDVTCYFAQNDGTLMAVDHAERYPVLTIGSGPANSIRGAAYLSGLDDAIVVDVGGTSSDFGVLRNGFPRESALAANIGGVSTNFRMPDVLAVAIGGGTILSGTPESPVVGPQSVGYRIRERGLVFGGDTPTLTDAAVAAGRTEIAGHRLSSRKHGELFSAALRESDRCLADAIDSVALGRHDKYLVAVGGGAFLVPDDLDGAARVVRPDHGQVANAVGAAIALASGWWETIVPTGEGRRRAVDEACDVARQRAVHAGAMPDGVEIVEIVEVPLSYLPKPSVRLSVKAAGPLARL</sequence>
<dbReference type="Pfam" id="PF05378">
    <property type="entry name" value="Hydant_A_N"/>
    <property type="match status" value="1"/>
</dbReference>
<accession>A0ABW3VX65</accession>
<dbReference type="PANTHER" id="PTHR11365:SF10">
    <property type="entry name" value="HYDANTOINASE_OXOPROLINASE"/>
    <property type="match status" value="1"/>
</dbReference>
<evidence type="ECO:0000259" key="2">
    <source>
        <dbReference type="Pfam" id="PF05378"/>
    </source>
</evidence>
<feature type="domain" description="Hydantoinase A/oxoprolinase" evidence="1">
    <location>
        <begin position="196"/>
        <end position="397"/>
    </location>
</feature>
<reference evidence="4" key="1">
    <citation type="journal article" date="2019" name="Int. J. Syst. Evol. Microbiol.">
        <title>The Global Catalogue of Microorganisms (GCM) 10K type strain sequencing project: providing services to taxonomists for standard genome sequencing and annotation.</title>
        <authorList>
            <consortium name="The Broad Institute Genomics Platform"/>
            <consortium name="The Broad Institute Genome Sequencing Center for Infectious Disease"/>
            <person name="Wu L."/>
            <person name="Ma J."/>
        </authorList>
    </citation>
    <scope>NUCLEOTIDE SEQUENCE [LARGE SCALE GENOMIC DNA]</scope>
    <source>
        <strain evidence="4">CCUG 52478</strain>
    </source>
</reference>
<dbReference type="InterPro" id="IPR045079">
    <property type="entry name" value="Oxoprolinase-like"/>
</dbReference>